<comment type="caution">
    <text evidence="2">The sequence shown here is derived from an EMBL/GenBank/DDBJ whole genome shotgun (WGS) entry which is preliminary data.</text>
</comment>
<name>A0A841FUK0_9ACTN</name>
<evidence type="ECO:0000313" key="2">
    <source>
        <dbReference type="EMBL" id="MBB6038443.1"/>
    </source>
</evidence>
<accession>A0A841FUK0</accession>
<reference evidence="2 3" key="1">
    <citation type="submission" date="2020-08" db="EMBL/GenBank/DDBJ databases">
        <title>Genomic Encyclopedia of Type Strains, Phase IV (KMG-IV): sequencing the most valuable type-strain genomes for metagenomic binning, comparative biology and taxonomic classification.</title>
        <authorList>
            <person name="Goeker M."/>
        </authorList>
    </citation>
    <scope>NUCLEOTIDE SEQUENCE [LARGE SCALE GENOMIC DNA]</scope>
    <source>
        <strain evidence="2 3">YIM 65646</strain>
    </source>
</reference>
<gene>
    <name evidence="2" type="ORF">HNR73_006326</name>
</gene>
<protein>
    <recommendedName>
        <fullName evidence="4">DUF5709 domain-containing protein</fullName>
    </recommendedName>
</protein>
<feature type="region of interest" description="Disordered" evidence="1">
    <location>
        <begin position="47"/>
        <end position="84"/>
    </location>
</feature>
<dbReference type="RefSeq" id="WP_184791231.1">
    <property type="nucleotide sequence ID" value="NZ_BONT01000010.1"/>
</dbReference>
<dbReference type="Proteomes" id="UP000548476">
    <property type="component" value="Unassembled WGS sequence"/>
</dbReference>
<dbReference type="AlphaFoldDB" id="A0A841FUK0"/>
<sequence length="84" mass="9579">MSVDTRGPDDMGDDEQETDTALYERYIEDPPADLEIKADDDGVVGIEEWLPQESRPGDARREAEEADDRPAEEAAEHLSRRDRY</sequence>
<keyword evidence="3" id="KW-1185">Reference proteome</keyword>
<feature type="compositionally biased region" description="Basic and acidic residues" evidence="1">
    <location>
        <begin position="55"/>
        <end position="84"/>
    </location>
</feature>
<proteinExistence type="predicted"/>
<evidence type="ECO:0008006" key="4">
    <source>
        <dbReference type="Google" id="ProtNLM"/>
    </source>
</evidence>
<evidence type="ECO:0000313" key="3">
    <source>
        <dbReference type="Proteomes" id="UP000548476"/>
    </source>
</evidence>
<evidence type="ECO:0000256" key="1">
    <source>
        <dbReference type="SAM" id="MobiDB-lite"/>
    </source>
</evidence>
<organism evidence="2 3">
    <name type="scientific">Phytomonospora endophytica</name>
    <dbReference type="NCBI Taxonomy" id="714109"/>
    <lineage>
        <taxon>Bacteria</taxon>
        <taxon>Bacillati</taxon>
        <taxon>Actinomycetota</taxon>
        <taxon>Actinomycetes</taxon>
        <taxon>Micromonosporales</taxon>
        <taxon>Micromonosporaceae</taxon>
        <taxon>Phytomonospora</taxon>
    </lineage>
</organism>
<feature type="region of interest" description="Disordered" evidence="1">
    <location>
        <begin position="1"/>
        <end position="22"/>
    </location>
</feature>
<dbReference type="EMBL" id="JACHGT010000016">
    <property type="protein sequence ID" value="MBB6038443.1"/>
    <property type="molecule type" value="Genomic_DNA"/>
</dbReference>